<evidence type="ECO:0000259" key="6">
    <source>
        <dbReference type="PROSITE" id="PS51352"/>
    </source>
</evidence>
<dbReference type="GO" id="GO:0016491">
    <property type="term" value="F:oxidoreductase activity"/>
    <property type="evidence" value="ECO:0007669"/>
    <property type="project" value="InterPro"/>
</dbReference>
<dbReference type="InterPro" id="IPR025380">
    <property type="entry name" value="DUF4369"/>
</dbReference>
<dbReference type="eggNOG" id="COG0526">
    <property type="taxonomic scope" value="Bacteria"/>
</dbReference>
<dbReference type="InterPro" id="IPR050553">
    <property type="entry name" value="Thioredoxin_ResA/DsbE_sf"/>
</dbReference>
<dbReference type="Pfam" id="PF00578">
    <property type="entry name" value="AhpC-TSA"/>
    <property type="match status" value="1"/>
</dbReference>
<dbReference type="InterPro" id="IPR036249">
    <property type="entry name" value="Thioredoxin-like_sf"/>
</dbReference>
<proteinExistence type="predicted"/>
<dbReference type="InterPro" id="IPR017937">
    <property type="entry name" value="Thioredoxin_CS"/>
</dbReference>
<keyword evidence="8" id="KW-1185">Reference proteome</keyword>
<dbReference type="InterPro" id="IPR000866">
    <property type="entry name" value="AhpC/TSA"/>
</dbReference>
<dbReference type="HOGENOM" id="CLU_042529_1_0_10"/>
<keyword evidence="3" id="KW-1015">Disulfide bond</keyword>
<evidence type="ECO:0000256" key="5">
    <source>
        <dbReference type="SAM" id="SignalP"/>
    </source>
</evidence>
<dbReference type="PROSITE" id="PS51352">
    <property type="entry name" value="THIOREDOXIN_2"/>
    <property type="match status" value="1"/>
</dbReference>
<accession>H1DD04</accession>
<dbReference type="Gene3D" id="3.40.30.10">
    <property type="entry name" value="Glutaredoxin"/>
    <property type="match status" value="1"/>
</dbReference>
<comment type="caution">
    <text evidence="7">The sequence shown here is derived from an EMBL/GenBank/DDBJ whole genome shotgun (WGS) entry which is preliminary data.</text>
</comment>
<keyword evidence="4" id="KW-0676">Redox-active center</keyword>
<evidence type="ECO:0000313" key="8">
    <source>
        <dbReference type="Proteomes" id="UP000004892"/>
    </source>
</evidence>
<evidence type="ECO:0000256" key="4">
    <source>
        <dbReference type="ARBA" id="ARBA00023284"/>
    </source>
</evidence>
<organism evidence="7 8">
    <name type="scientific">Odoribacter laneus YIT 12061</name>
    <dbReference type="NCBI Taxonomy" id="742817"/>
    <lineage>
        <taxon>Bacteria</taxon>
        <taxon>Pseudomonadati</taxon>
        <taxon>Bacteroidota</taxon>
        <taxon>Bacteroidia</taxon>
        <taxon>Bacteroidales</taxon>
        <taxon>Odoribacteraceae</taxon>
        <taxon>Odoribacter</taxon>
    </lineage>
</organism>
<dbReference type="GO" id="GO:0017004">
    <property type="term" value="P:cytochrome complex assembly"/>
    <property type="evidence" value="ECO:0007669"/>
    <property type="project" value="UniProtKB-KW"/>
</dbReference>
<dbReference type="CDD" id="cd02966">
    <property type="entry name" value="TlpA_like_family"/>
    <property type="match status" value="1"/>
</dbReference>
<keyword evidence="2" id="KW-0201">Cytochrome c-type biogenesis</keyword>
<keyword evidence="5" id="KW-0732">Signal</keyword>
<gene>
    <name evidence="7" type="ORF">HMPREF9449_00211</name>
</gene>
<dbReference type="SUPFAM" id="SSF52833">
    <property type="entry name" value="Thioredoxin-like"/>
    <property type="match status" value="1"/>
</dbReference>
<dbReference type="RefSeq" id="WP_009135365.1">
    <property type="nucleotide sequence ID" value="NZ_JH594596.1"/>
</dbReference>
<dbReference type="PATRIC" id="fig|742817.3.peg.218"/>
<feature type="chain" id="PRO_5003548584" description="Thioredoxin domain-containing protein" evidence="5">
    <location>
        <begin position="24"/>
        <end position="357"/>
    </location>
</feature>
<dbReference type="GO" id="GO:0016209">
    <property type="term" value="F:antioxidant activity"/>
    <property type="evidence" value="ECO:0007669"/>
    <property type="project" value="InterPro"/>
</dbReference>
<dbReference type="PANTHER" id="PTHR42852:SF6">
    <property type="entry name" value="THIOL:DISULFIDE INTERCHANGE PROTEIN DSBE"/>
    <property type="match status" value="1"/>
</dbReference>
<evidence type="ECO:0000256" key="2">
    <source>
        <dbReference type="ARBA" id="ARBA00022748"/>
    </source>
</evidence>
<evidence type="ECO:0000313" key="7">
    <source>
        <dbReference type="EMBL" id="EHP51209.1"/>
    </source>
</evidence>
<evidence type="ECO:0000256" key="3">
    <source>
        <dbReference type="ARBA" id="ARBA00023157"/>
    </source>
</evidence>
<evidence type="ECO:0000256" key="1">
    <source>
        <dbReference type="ARBA" id="ARBA00004196"/>
    </source>
</evidence>
<dbReference type="AlphaFoldDB" id="H1DD04"/>
<dbReference type="InterPro" id="IPR013766">
    <property type="entry name" value="Thioredoxin_domain"/>
</dbReference>
<protein>
    <recommendedName>
        <fullName evidence="6">Thioredoxin domain-containing protein</fullName>
    </recommendedName>
</protein>
<comment type="subcellular location">
    <subcellularLocation>
        <location evidence="1">Cell envelope</location>
    </subcellularLocation>
</comment>
<reference evidence="7 8" key="1">
    <citation type="submission" date="2012-01" db="EMBL/GenBank/DDBJ databases">
        <title>The Genome Sequence of Odoribacter laneus YIT 12061.</title>
        <authorList>
            <consortium name="The Broad Institute Genome Sequencing Platform"/>
            <person name="Earl A."/>
            <person name="Ward D."/>
            <person name="Feldgarden M."/>
            <person name="Gevers D."/>
            <person name="Morotomi M."/>
            <person name="Young S.K."/>
            <person name="Zeng Q."/>
            <person name="Gargeya S."/>
            <person name="Fitzgerald M."/>
            <person name="Haas B."/>
            <person name="Abouelleil A."/>
            <person name="Alvarado L."/>
            <person name="Arachchi H.M."/>
            <person name="Berlin A."/>
            <person name="Chapman S.B."/>
            <person name="Gearin G."/>
            <person name="Goldberg J."/>
            <person name="Griggs A."/>
            <person name="Gujja S."/>
            <person name="Hansen M."/>
            <person name="Heiman D."/>
            <person name="Howarth C."/>
            <person name="Larimer J."/>
            <person name="Lui A."/>
            <person name="MacDonald P.J.P."/>
            <person name="McCowen C."/>
            <person name="Montmayeur A."/>
            <person name="Murphy C."/>
            <person name="Neiman D."/>
            <person name="Pearson M."/>
            <person name="Priest M."/>
            <person name="Roberts A."/>
            <person name="Saif S."/>
            <person name="Shea T."/>
            <person name="Sisk P."/>
            <person name="Stolte C."/>
            <person name="Sykes S."/>
            <person name="Wortman J."/>
            <person name="Nusbaum C."/>
            <person name="Birren B."/>
        </authorList>
    </citation>
    <scope>NUCLEOTIDE SEQUENCE [LARGE SCALE GENOMIC DNA]</scope>
    <source>
        <strain evidence="7 8">YIT 12061</strain>
    </source>
</reference>
<dbReference type="STRING" id="742817.HMPREF9449_00211"/>
<sequence length="357" mass="40250">MKRILTILFVAGLWAACSSPTNTYTVKGKVTDPAYNGETVYLINTENRNLLDSAVIAQGEFTFSGQIDTAQMALLRLQRLHSNFILEKGEILIDMNDTEAPAGTPLNNTMSEINAKSSQIQNNFRAEIEKVKSQTDLSDEEQEEILEKNFEKLKQSFDSLMNSYFQLNKDNALGTWIILNWAGILTPEKFNAVVAQAGNQVKNSKAIQQIQEKNRRIELTAPGKLFQDFKAEDKDGKEISLSDYVGKGKYTLVDFWASWCGPCRQEIPYIAKAYKDYQKKGLIVIGVAVWDKKEDHQKAVKDLNITWPQLFVPTQEATELYGISGIPHIILFGPDGTIIARDLRGKAIDEELQKIYK</sequence>
<name>H1DD04_9BACT</name>
<dbReference type="GO" id="GO:0030313">
    <property type="term" value="C:cell envelope"/>
    <property type="evidence" value="ECO:0007669"/>
    <property type="project" value="UniProtKB-SubCell"/>
</dbReference>
<dbReference type="PROSITE" id="PS00194">
    <property type="entry name" value="THIOREDOXIN_1"/>
    <property type="match status" value="1"/>
</dbReference>
<dbReference type="GeneID" id="98067874"/>
<feature type="signal peptide" evidence="5">
    <location>
        <begin position="1"/>
        <end position="23"/>
    </location>
</feature>
<feature type="domain" description="Thioredoxin" evidence="6">
    <location>
        <begin position="220"/>
        <end position="357"/>
    </location>
</feature>
<dbReference type="EMBL" id="ADMC01000001">
    <property type="protein sequence ID" value="EHP51209.1"/>
    <property type="molecule type" value="Genomic_DNA"/>
</dbReference>
<dbReference type="PROSITE" id="PS51257">
    <property type="entry name" value="PROKAR_LIPOPROTEIN"/>
    <property type="match status" value="1"/>
</dbReference>
<dbReference type="Pfam" id="PF14289">
    <property type="entry name" value="DUF4369"/>
    <property type="match status" value="1"/>
</dbReference>
<dbReference type="PANTHER" id="PTHR42852">
    <property type="entry name" value="THIOL:DISULFIDE INTERCHANGE PROTEIN DSBE"/>
    <property type="match status" value="1"/>
</dbReference>
<dbReference type="Proteomes" id="UP000004892">
    <property type="component" value="Unassembled WGS sequence"/>
</dbReference>